<proteinExistence type="predicted"/>
<sequence>MAAARRLPRRQPTLWVAARAARLRALAGADSGGDRGARVGTGNGLKIKMRKRSDRLGRRCPDVWPRCRVSRSKWGLDRVPMGWSYPIEEKPSR</sequence>
<protein>
    <submittedName>
        <fullName evidence="1">Uncharacterized protein</fullName>
    </submittedName>
</protein>
<dbReference type="EMBL" id="BMGG01000003">
    <property type="protein sequence ID" value="GGC60383.1"/>
    <property type="molecule type" value="Genomic_DNA"/>
</dbReference>
<reference evidence="1" key="2">
    <citation type="submission" date="2020-09" db="EMBL/GenBank/DDBJ databases">
        <authorList>
            <person name="Sun Q."/>
            <person name="Zhou Y."/>
        </authorList>
    </citation>
    <scope>NUCLEOTIDE SEQUENCE</scope>
    <source>
        <strain evidence="1">CGMCC 1.12919</strain>
    </source>
</reference>
<reference evidence="1" key="1">
    <citation type="journal article" date="2014" name="Int. J. Syst. Evol. Microbiol.">
        <title>Complete genome sequence of Corynebacterium casei LMG S-19264T (=DSM 44701T), isolated from a smear-ripened cheese.</title>
        <authorList>
            <consortium name="US DOE Joint Genome Institute (JGI-PGF)"/>
            <person name="Walter F."/>
            <person name="Albersmeier A."/>
            <person name="Kalinowski J."/>
            <person name="Ruckert C."/>
        </authorList>
    </citation>
    <scope>NUCLEOTIDE SEQUENCE</scope>
    <source>
        <strain evidence="1">CGMCC 1.12919</strain>
    </source>
</reference>
<evidence type="ECO:0000313" key="2">
    <source>
        <dbReference type="Proteomes" id="UP000637002"/>
    </source>
</evidence>
<comment type="caution">
    <text evidence="1">The sequence shown here is derived from an EMBL/GenBank/DDBJ whole genome shotgun (WGS) entry which is preliminary data.</text>
</comment>
<accession>A0A916U4V4</accession>
<name>A0A916U4V4_9HYPH</name>
<dbReference type="Proteomes" id="UP000637002">
    <property type="component" value="Unassembled WGS sequence"/>
</dbReference>
<dbReference type="AlphaFoldDB" id="A0A916U4V4"/>
<evidence type="ECO:0000313" key="1">
    <source>
        <dbReference type="EMBL" id="GGC60383.1"/>
    </source>
</evidence>
<organism evidence="1 2">
    <name type="scientific">Chelatococcus reniformis</name>
    <dbReference type="NCBI Taxonomy" id="1494448"/>
    <lineage>
        <taxon>Bacteria</taxon>
        <taxon>Pseudomonadati</taxon>
        <taxon>Pseudomonadota</taxon>
        <taxon>Alphaproteobacteria</taxon>
        <taxon>Hyphomicrobiales</taxon>
        <taxon>Chelatococcaceae</taxon>
        <taxon>Chelatococcus</taxon>
    </lineage>
</organism>
<keyword evidence="2" id="KW-1185">Reference proteome</keyword>
<gene>
    <name evidence="1" type="ORF">GCM10010994_18780</name>
</gene>